<feature type="region of interest" description="Disordered" evidence="2">
    <location>
        <begin position="890"/>
        <end position="919"/>
    </location>
</feature>
<feature type="coiled-coil region" evidence="1">
    <location>
        <begin position="465"/>
        <end position="560"/>
    </location>
</feature>
<dbReference type="SMART" id="SM00755">
    <property type="entry name" value="Grip"/>
    <property type="match status" value="1"/>
</dbReference>
<proteinExistence type="predicted"/>
<dbReference type="InterPro" id="IPR000237">
    <property type="entry name" value="GRIP_dom"/>
</dbReference>
<dbReference type="Pfam" id="PF01465">
    <property type="entry name" value="GRIP"/>
    <property type="match status" value="1"/>
</dbReference>
<feature type="region of interest" description="Disordered" evidence="2">
    <location>
        <begin position="402"/>
        <end position="431"/>
    </location>
</feature>
<gene>
    <name evidence="4" type="ORF">SAMD00023353_2000500</name>
</gene>
<keyword evidence="5" id="KW-1185">Reference proteome</keyword>
<evidence type="ECO:0000256" key="2">
    <source>
        <dbReference type="SAM" id="MobiDB-lite"/>
    </source>
</evidence>
<feature type="region of interest" description="Disordered" evidence="2">
    <location>
        <begin position="1"/>
        <end position="137"/>
    </location>
</feature>
<feature type="coiled-coil region" evidence="1">
    <location>
        <begin position="183"/>
        <end position="224"/>
    </location>
</feature>
<keyword evidence="1" id="KW-0175">Coiled coil</keyword>
<dbReference type="PROSITE" id="PS50913">
    <property type="entry name" value="GRIP"/>
    <property type="match status" value="1"/>
</dbReference>
<dbReference type="OrthoDB" id="1926336at2759"/>
<accession>A0A1W2TF49</accession>
<organism evidence="4">
    <name type="scientific">Rosellinia necatrix</name>
    <name type="common">White root-rot fungus</name>
    <dbReference type="NCBI Taxonomy" id="77044"/>
    <lineage>
        <taxon>Eukaryota</taxon>
        <taxon>Fungi</taxon>
        <taxon>Dikarya</taxon>
        <taxon>Ascomycota</taxon>
        <taxon>Pezizomycotina</taxon>
        <taxon>Sordariomycetes</taxon>
        <taxon>Xylariomycetidae</taxon>
        <taxon>Xylariales</taxon>
        <taxon>Xylariaceae</taxon>
        <taxon>Rosellinia</taxon>
    </lineage>
</organism>
<feature type="compositionally biased region" description="Basic and acidic residues" evidence="2">
    <location>
        <begin position="890"/>
        <end position="901"/>
    </location>
</feature>
<dbReference type="EMBL" id="DF977465">
    <property type="protein sequence ID" value="GAP86679.1"/>
    <property type="molecule type" value="Genomic_DNA"/>
</dbReference>
<name>A0A1W2TF49_ROSNE</name>
<evidence type="ECO:0000259" key="3">
    <source>
        <dbReference type="PROSITE" id="PS50913"/>
    </source>
</evidence>
<feature type="region of interest" description="Disordered" evidence="2">
    <location>
        <begin position="618"/>
        <end position="637"/>
    </location>
</feature>
<dbReference type="AlphaFoldDB" id="A0A1W2TF49"/>
<feature type="compositionally biased region" description="Basic and acidic residues" evidence="2">
    <location>
        <begin position="128"/>
        <end position="137"/>
    </location>
</feature>
<evidence type="ECO:0000313" key="5">
    <source>
        <dbReference type="Proteomes" id="UP000054516"/>
    </source>
</evidence>
<feature type="domain" description="GRIP" evidence="3">
    <location>
        <begin position="977"/>
        <end position="1026"/>
    </location>
</feature>
<dbReference type="Proteomes" id="UP000054516">
    <property type="component" value="Unassembled WGS sequence"/>
</dbReference>
<protein>
    <submittedName>
        <fullName evidence="4">Putative viral a-type inclusion protein repeat protein</fullName>
    </submittedName>
</protein>
<reference evidence="4" key="1">
    <citation type="submission" date="2016-03" db="EMBL/GenBank/DDBJ databases">
        <title>Draft genome sequence of Rosellinia necatrix.</title>
        <authorList>
            <person name="Kanematsu S."/>
        </authorList>
    </citation>
    <scope>NUCLEOTIDE SEQUENCE [LARGE SCALE GENOMIC DNA]</scope>
    <source>
        <strain evidence="4">W97</strain>
    </source>
</reference>
<evidence type="ECO:0000313" key="4">
    <source>
        <dbReference type="EMBL" id="GAP86679.1"/>
    </source>
</evidence>
<evidence type="ECO:0000256" key="1">
    <source>
        <dbReference type="SAM" id="Coils"/>
    </source>
</evidence>
<feature type="region of interest" description="Disordered" evidence="2">
    <location>
        <begin position="952"/>
        <end position="978"/>
    </location>
</feature>
<sequence length="1035" mass="117290">MFSRLKDALDRTLAEEAARQRAAAEQRANTNEPAGTPAHAQQPAPIDSINPDPAVFEAALKRTLEADSEAPAPAASGEDTKESTHSTGPAEKASTPTQNDDADKVTGAESSGKPNDPAAPSPSTKPQRSPETEALDAKWRSNYGDLLRSYRIAHSRIEPFERALREHTPLSSIKQPAAFVEYLTQLNQKNDMVMQEMKRVSAERDVLKKQNDEVDKRLVSLQEETDKKFGVLMDDLARAKTAKEDVLAELSKTKDAATATKGFDEAEGTLDVELNSLAEEHRLLLEREETIKRQRDLLAAALLRTGSRDEDPEIVVEETMLTLEQLSEKNLITLEQFSGDNIRLLNRLSRLNSRIKTHTITDTENSKTAQELPETLRLASKATETTENLLDAPLVTPSLTIPTTVDSAESDGGNKEVVPPRPAETTSGEGPELLQASFPKNADIEALTAVIYKLRDEIIERDARIDNLSQRRKTEEDLREEIEIMREDLLSFGQEHVEAKERIKQLEEEKANDSKDPEREEMRNELLALREENIETAKTNKSLEREKTTLQSQISELEKKLVSFDELKVRTRTLESELGASQKVAQDRFKDITNLKEVLAKAQPELKSLRQDSAALKTTREKLTTKENELRASEKREKDLKNELTRIQRISSDREAGIKLLNDRLTAEKTSYTKLEDEKRTMGRDYRRLQAEKNEIVLKAEKSNLERDQAQTRVAGLVPKVKDLMDEVAKLLQEKNLAKEEIDLRTQQFDNAQGLLTSMRDQSVELSMQLKEAQTKAESLEEELAEAQKHLSERTREAEVMRRMLVEENEKANQKVRDMKSQMDAAVEERDQLEQQSSTTARKLAREAEELKIKLRELERDTKALTNEKDDLVAREREWHRRREELEQIEEKATAETEDMRSTVSSLRSALDASEQQVRDVEQQKLDLRKLLDEARARYERANKELKGIQSRLNVGTGPSNGRSSMDPTKSGADITSSKGPINADYIKTIFLQFLELDEKLRPQMIIVLARLLGFTNEEKERGLKALQRLHANKS</sequence>
<dbReference type="STRING" id="77044.A0A1W2TF49"/>
<feature type="compositionally biased region" description="Basic and acidic residues" evidence="2">
    <location>
        <begin position="1"/>
        <end position="24"/>
    </location>
</feature>